<dbReference type="InterPro" id="IPR042104">
    <property type="entry name" value="PKS_dehydratase_sf"/>
</dbReference>
<dbReference type="Gene3D" id="3.10.129.110">
    <property type="entry name" value="Polyketide synthase dehydratase"/>
    <property type="match status" value="1"/>
</dbReference>
<dbReference type="PROSITE" id="PS52019">
    <property type="entry name" value="PKS_MFAS_DH"/>
    <property type="match status" value="1"/>
</dbReference>
<protein>
    <recommendedName>
        <fullName evidence="2">PKS/mFAS DH domain-containing protein</fullName>
    </recommendedName>
</protein>
<gene>
    <name evidence="3" type="ORF">D3C88_15955</name>
</gene>
<organism evidence="3 4">
    <name type="scientific">Escherichia coli</name>
    <dbReference type="NCBI Taxonomy" id="562"/>
    <lineage>
        <taxon>Bacteria</taxon>
        <taxon>Pseudomonadati</taxon>
        <taxon>Pseudomonadota</taxon>
        <taxon>Gammaproteobacteria</taxon>
        <taxon>Enterobacterales</taxon>
        <taxon>Enterobacteriaceae</taxon>
        <taxon>Escherichia</taxon>
    </lineage>
</organism>
<reference evidence="3 4" key="1">
    <citation type="journal article" date="2018" name="BMC Microbiol.">
        <title>Genome sequencing of strains of the most prevalent clonal group of O1:K1:H7 Escherichia coli that causes neonatal meningitis in France.</title>
        <authorList>
            <person name="Geslain G."/>
            <person name="Birgy A."/>
            <person name="Adiba S."/>
            <person name="Magnan M."/>
            <person name="Courroux C."/>
            <person name="Levy C."/>
            <person name="Cohen R."/>
            <person name="Bidet P."/>
            <person name="Bonacorsi S."/>
        </authorList>
    </citation>
    <scope>NUCLEOTIDE SEQUENCE [LARGE SCALE GENOMIC DNA]</scope>
    <source>
        <strain evidence="3 4">S308</strain>
    </source>
</reference>
<accession>A0A418GJ71</accession>
<proteinExistence type="predicted"/>
<evidence type="ECO:0000313" key="3">
    <source>
        <dbReference type="EMBL" id="RIB40932.1"/>
    </source>
</evidence>
<dbReference type="Pfam" id="PF21089">
    <property type="entry name" value="PKS_DH_N"/>
    <property type="match status" value="1"/>
</dbReference>
<dbReference type="InterPro" id="IPR049900">
    <property type="entry name" value="PKS_mFAS_DH"/>
</dbReference>
<dbReference type="InterPro" id="IPR049552">
    <property type="entry name" value="PKS_DH_N"/>
</dbReference>
<feature type="non-terminal residue" evidence="3">
    <location>
        <position position="1"/>
    </location>
</feature>
<dbReference type="InterPro" id="IPR049551">
    <property type="entry name" value="PKS_DH_C"/>
</dbReference>
<dbReference type="EMBL" id="QXHA01001160">
    <property type="protein sequence ID" value="RIB40932.1"/>
    <property type="molecule type" value="Genomic_DNA"/>
</dbReference>
<feature type="region of interest" description="N-terminal hotdog fold" evidence="1">
    <location>
        <begin position="1"/>
        <end position="93"/>
    </location>
</feature>
<feature type="active site" description="Proton acceptor; for dehydratase activity" evidence="1">
    <location>
        <position position="1"/>
    </location>
</feature>
<comment type="caution">
    <text evidence="3">The sequence shown here is derived from an EMBL/GenBank/DDBJ whole genome shotgun (WGS) entry which is preliminary data.</text>
</comment>
<dbReference type="Pfam" id="PF14765">
    <property type="entry name" value="PS-DH"/>
    <property type="match status" value="1"/>
</dbReference>
<evidence type="ECO:0000313" key="4">
    <source>
        <dbReference type="Proteomes" id="UP000284508"/>
    </source>
</evidence>
<sequence length="283" mass="31248">HRISGIATLPGTGYLALAYEALRHYFVQDQICIDELVFLAPLTVMDNCSVDVFVDISPNGQGVSVEVKSMTERFSGTLTTHARGRATRLMVDDNVVCDLTGLMREMHTITPPTKELSSTHFHYGPRWHSVQQLYGNTAQTQVFATLALPTVAANDTIALHPALLDIASSVVEQLPGFHTDSVPFLYQDLRLYRPLPNTLHVALTVNRHDEEGDSYAFTLYDMAGEMVARCAAMVKRKVQLHIQDVDDDTRLRVPSADNYQLRLAAEGEGAGKLALCPTPRLAL</sequence>
<feature type="domain" description="PKS/mFAS DH" evidence="2">
    <location>
        <begin position="1"/>
        <end position="244"/>
    </location>
</feature>
<dbReference type="AlphaFoldDB" id="A0A418GJ71"/>
<feature type="active site" description="Proton donor; for dehydratase activity" evidence="1">
    <location>
        <position position="165"/>
    </location>
</feature>
<name>A0A418GJ71_ECOLX</name>
<feature type="non-terminal residue" evidence="3">
    <location>
        <position position="283"/>
    </location>
</feature>
<feature type="region of interest" description="C-terminal hotdog fold" evidence="1">
    <location>
        <begin position="107"/>
        <end position="244"/>
    </location>
</feature>
<dbReference type="Proteomes" id="UP000284508">
    <property type="component" value="Unassembled WGS sequence"/>
</dbReference>
<evidence type="ECO:0000259" key="2">
    <source>
        <dbReference type="PROSITE" id="PS52019"/>
    </source>
</evidence>
<evidence type="ECO:0000256" key="1">
    <source>
        <dbReference type="PROSITE-ProRule" id="PRU01363"/>
    </source>
</evidence>